<evidence type="ECO:0000313" key="1">
    <source>
        <dbReference type="EMBL" id="CAA6825446.1"/>
    </source>
</evidence>
<dbReference type="PANTHER" id="PTHR37835:SF1">
    <property type="entry name" value="ALPHA-CLOSTRIPAIN"/>
    <property type="match status" value="1"/>
</dbReference>
<reference evidence="1" key="1">
    <citation type="submission" date="2020-01" db="EMBL/GenBank/DDBJ databases">
        <authorList>
            <person name="Meier V. D."/>
            <person name="Meier V D."/>
        </authorList>
    </citation>
    <scope>NUCLEOTIDE SEQUENCE</scope>
    <source>
        <strain evidence="1">HLG_WM_MAG_03</strain>
    </source>
</reference>
<accession>A0A6S6UCL6</accession>
<name>A0A6S6UCL6_9BACT</name>
<dbReference type="EMBL" id="CACVAR010000389">
    <property type="protein sequence ID" value="CAA6825446.1"/>
    <property type="molecule type" value="Genomic_DNA"/>
</dbReference>
<proteinExistence type="predicted"/>
<dbReference type="AlphaFoldDB" id="A0A6S6UCL6"/>
<dbReference type="InterPro" id="IPR005077">
    <property type="entry name" value="Peptidase_C11"/>
</dbReference>
<gene>
    <name evidence="1" type="ORF">HELGO_WM62748</name>
</gene>
<dbReference type="Pfam" id="PF03415">
    <property type="entry name" value="Peptidase_C11"/>
    <property type="match status" value="1"/>
</dbReference>
<protein>
    <submittedName>
        <fullName evidence="1">Uncharacterized protein</fullName>
    </submittedName>
</protein>
<dbReference type="PANTHER" id="PTHR37835">
    <property type="entry name" value="ALPHA-CLOSTRIPAIN"/>
    <property type="match status" value="1"/>
</dbReference>
<sequence length="205" mass="23881">MLYQLKEQTSVMVASQHLEPASGWDYQRILHELDTSATASSMGKQFIAFHDEHHTNERRDVTQSALSTMLIDDVTKELDMFAKVLREELKKGEVEENRKALGYTLSNSQFFNRKDYVDLVDFVKKVKSRLDLEALEVHADKLLASLEKVILANHTIGYFMDDANGVSIYFPNQSRPFKDTFEMYEKLDFAEACPNWVKLIKWYWL</sequence>
<organism evidence="1">
    <name type="scientific">uncultured Sulfurovum sp</name>
    <dbReference type="NCBI Taxonomy" id="269237"/>
    <lineage>
        <taxon>Bacteria</taxon>
        <taxon>Pseudomonadati</taxon>
        <taxon>Campylobacterota</taxon>
        <taxon>Epsilonproteobacteria</taxon>
        <taxon>Campylobacterales</taxon>
        <taxon>Sulfurovaceae</taxon>
        <taxon>Sulfurovum</taxon>
        <taxon>environmental samples</taxon>
    </lineage>
</organism>